<gene>
    <name evidence="1" type="ORF">LPJ66_007945</name>
</gene>
<comment type="caution">
    <text evidence="1">The sequence shown here is derived from an EMBL/GenBank/DDBJ whole genome shotgun (WGS) entry which is preliminary data.</text>
</comment>
<dbReference type="EMBL" id="JANBPG010001511">
    <property type="protein sequence ID" value="KAJ1889605.1"/>
    <property type="molecule type" value="Genomic_DNA"/>
</dbReference>
<accession>A0ACC1IFR4</accession>
<evidence type="ECO:0000313" key="2">
    <source>
        <dbReference type="Proteomes" id="UP001150581"/>
    </source>
</evidence>
<reference evidence="1" key="1">
    <citation type="submission" date="2022-07" db="EMBL/GenBank/DDBJ databases">
        <title>Phylogenomic reconstructions and comparative analyses of Kickxellomycotina fungi.</title>
        <authorList>
            <person name="Reynolds N.K."/>
            <person name="Stajich J.E."/>
            <person name="Barry K."/>
            <person name="Grigoriev I.V."/>
            <person name="Crous P."/>
            <person name="Smith M.E."/>
        </authorList>
    </citation>
    <scope>NUCLEOTIDE SEQUENCE</scope>
    <source>
        <strain evidence="1">Benny 63K</strain>
    </source>
</reference>
<sequence>MKLTLSSSLIAAATLATTAYGSAADHRSIVGRDAMPDQNADIQSLIKVADEHAKFADAENKKALASLLLAAGISTPVTVDVDNEEDTPTFTKIISAEEGAATTPSPTATTLSQGENVIIVTEIVTVTASRDAPAAQDTPAQEASAQGTPTEPQSSPVSEQQQAPASTPEEQQQAPASTPEEQQQAPVSTPEEQQQAPVSTLEEQQQAPVSTPEEQQQAPVSTSQSSADGGGSDTGGETFSGDGTYYNPSVGTGSCGKLNSDSELVAAINAPQYGTDANPNNAAVCGKCILVKGPNGQVKVTVVDKCPPCKQGDLDLSPAAFEQIAEFDQGRVPITWQFVSC</sequence>
<organism evidence="1 2">
    <name type="scientific">Kickxella alabastrina</name>
    <dbReference type="NCBI Taxonomy" id="61397"/>
    <lineage>
        <taxon>Eukaryota</taxon>
        <taxon>Fungi</taxon>
        <taxon>Fungi incertae sedis</taxon>
        <taxon>Zoopagomycota</taxon>
        <taxon>Kickxellomycotina</taxon>
        <taxon>Kickxellomycetes</taxon>
        <taxon>Kickxellales</taxon>
        <taxon>Kickxellaceae</taxon>
        <taxon>Kickxella</taxon>
    </lineage>
</organism>
<keyword evidence="2" id="KW-1185">Reference proteome</keyword>
<evidence type="ECO:0000313" key="1">
    <source>
        <dbReference type="EMBL" id="KAJ1889605.1"/>
    </source>
</evidence>
<dbReference type="Proteomes" id="UP001150581">
    <property type="component" value="Unassembled WGS sequence"/>
</dbReference>
<proteinExistence type="predicted"/>
<protein>
    <submittedName>
        <fullName evidence="1">Uncharacterized protein</fullName>
    </submittedName>
</protein>
<name>A0ACC1IFR4_9FUNG</name>